<keyword evidence="1" id="KW-0812">Transmembrane</keyword>
<dbReference type="OrthoDB" id="9972482at2"/>
<proteinExistence type="predicted"/>
<dbReference type="RefSeq" id="WP_151699815.1">
    <property type="nucleotide sequence ID" value="NZ_CP031223.1"/>
</dbReference>
<accession>A0A5J6SN70</accession>
<evidence type="ECO:0000313" key="3">
    <source>
        <dbReference type="Proteomes" id="UP000325517"/>
    </source>
</evidence>
<dbReference type="EMBL" id="CP031223">
    <property type="protein sequence ID" value="QFF98883.1"/>
    <property type="molecule type" value="Genomic_DNA"/>
</dbReference>
<keyword evidence="1" id="KW-0472">Membrane</keyword>
<feature type="transmembrane region" description="Helical" evidence="1">
    <location>
        <begin position="9"/>
        <end position="29"/>
    </location>
</feature>
<protein>
    <submittedName>
        <fullName evidence="2">Uncharacterized protein</fullName>
    </submittedName>
</protein>
<gene>
    <name evidence="2" type="ORF">PB01_08575</name>
</gene>
<sequence>MKESKLEKVILYIVVYILIGSLLSLILYMSFSFSNFHIEPDLWGPISTFLGSLFGALLTGIIAVIILLYQIRHNNKENHFRRYRSMKYISSKLLVYPELRRFIIKVFDNIDILPQEIPPDSIKKAIELIPVDEFINLQVLLEKERENIPYDFVARYFTVVNSLDYTINALEK</sequence>
<reference evidence="2 3" key="1">
    <citation type="submission" date="2018-07" db="EMBL/GenBank/DDBJ databases">
        <title>Complete genome sequence of Psychrobacillus sp. PB01, isolated from iceberg, and comparative genome analysis of Psychrobacillus strains.</title>
        <authorList>
            <person name="Lee P.C."/>
        </authorList>
    </citation>
    <scope>NUCLEOTIDE SEQUENCE [LARGE SCALE GENOMIC DNA]</scope>
    <source>
        <strain evidence="2 3">PB01</strain>
    </source>
</reference>
<keyword evidence="1" id="KW-1133">Transmembrane helix</keyword>
<evidence type="ECO:0000256" key="1">
    <source>
        <dbReference type="SAM" id="Phobius"/>
    </source>
</evidence>
<feature type="transmembrane region" description="Helical" evidence="1">
    <location>
        <begin position="49"/>
        <end position="71"/>
    </location>
</feature>
<name>A0A5J6SN70_9BACI</name>
<evidence type="ECO:0000313" key="2">
    <source>
        <dbReference type="EMBL" id="QFF98883.1"/>
    </source>
</evidence>
<dbReference type="Proteomes" id="UP000325517">
    <property type="component" value="Chromosome"/>
</dbReference>
<organism evidence="2 3">
    <name type="scientific">Psychrobacillus glaciei</name>
    <dbReference type="NCBI Taxonomy" id="2283160"/>
    <lineage>
        <taxon>Bacteria</taxon>
        <taxon>Bacillati</taxon>
        <taxon>Bacillota</taxon>
        <taxon>Bacilli</taxon>
        <taxon>Bacillales</taxon>
        <taxon>Bacillaceae</taxon>
        <taxon>Psychrobacillus</taxon>
    </lineage>
</organism>
<dbReference type="AlphaFoldDB" id="A0A5J6SN70"/>
<dbReference type="KEGG" id="psyo:PB01_08575"/>
<keyword evidence="3" id="KW-1185">Reference proteome</keyword>